<dbReference type="RefSeq" id="WP_068417525.1">
    <property type="nucleotide sequence ID" value="NZ_LRDB01000050.1"/>
</dbReference>
<evidence type="ECO:0000313" key="2">
    <source>
        <dbReference type="Proteomes" id="UP000075615"/>
    </source>
</evidence>
<dbReference type="OrthoDB" id="982502at2"/>
<gene>
    <name evidence="1" type="ORF">AWN68_09205</name>
</gene>
<sequence length="64" mass="7343">MTKTKEIRGKLLKYAEGKLHESQEKSERIIKYVNDVSTVGKELFYSSILLAGHKYIKVEQEGKA</sequence>
<protein>
    <submittedName>
        <fullName evidence="1">Uncharacterized protein</fullName>
    </submittedName>
</protein>
<name>A0A150X2C0_9BACT</name>
<evidence type="ECO:0000313" key="1">
    <source>
        <dbReference type="EMBL" id="KYG72867.1"/>
    </source>
</evidence>
<accession>A0A150X2C0</accession>
<reference evidence="1 2" key="1">
    <citation type="submission" date="2016-01" db="EMBL/GenBank/DDBJ databases">
        <title>Genome sequencing of Roseivirga echinicomitans KMM 6058.</title>
        <authorList>
            <person name="Selvaratnam C."/>
            <person name="Thevarajoo S."/>
            <person name="Goh K.M."/>
            <person name="Ee R."/>
            <person name="Chan K.-G."/>
            <person name="Chong C.S."/>
        </authorList>
    </citation>
    <scope>NUCLEOTIDE SEQUENCE [LARGE SCALE GENOMIC DNA]</scope>
    <source>
        <strain evidence="1 2">KMM 6058</strain>
    </source>
</reference>
<proteinExistence type="predicted"/>
<dbReference type="Proteomes" id="UP000075615">
    <property type="component" value="Unassembled WGS sequence"/>
</dbReference>
<comment type="caution">
    <text evidence="1">The sequence shown here is derived from an EMBL/GenBank/DDBJ whole genome shotgun (WGS) entry which is preliminary data.</text>
</comment>
<organism evidence="1 2">
    <name type="scientific">Roseivirga echinicomitans</name>
    <dbReference type="NCBI Taxonomy" id="296218"/>
    <lineage>
        <taxon>Bacteria</taxon>
        <taxon>Pseudomonadati</taxon>
        <taxon>Bacteroidota</taxon>
        <taxon>Cytophagia</taxon>
        <taxon>Cytophagales</taxon>
        <taxon>Roseivirgaceae</taxon>
        <taxon>Roseivirga</taxon>
    </lineage>
</organism>
<dbReference type="EMBL" id="LRDB01000050">
    <property type="protein sequence ID" value="KYG72867.1"/>
    <property type="molecule type" value="Genomic_DNA"/>
</dbReference>
<dbReference type="STRING" id="296218.AWN68_09205"/>
<dbReference type="AlphaFoldDB" id="A0A150X2C0"/>
<keyword evidence="2" id="KW-1185">Reference proteome</keyword>